<gene>
    <name evidence="1" type="ORF">ENW00_09505</name>
</gene>
<organism evidence="1">
    <name type="scientific">Dictyoglomus thermophilum</name>
    <dbReference type="NCBI Taxonomy" id="14"/>
    <lineage>
        <taxon>Bacteria</taxon>
        <taxon>Pseudomonadati</taxon>
        <taxon>Dictyoglomota</taxon>
        <taxon>Dictyoglomia</taxon>
        <taxon>Dictyoglomales</taxon>
        <taxon>Dictyoglomaceae</taxon>
        <taxon>Dictyoglomus</taxon>
    </lineage>
</organism>
<sequence length="201" mass="24026">MKKNSKSLLHLSWETAFFWEGCPLCFLVQKSLRSYIENILYESVNDPSLRGKIREKGGFCEEHSLQLITFNDLLGISIIYEDIIKNYTLPNLKKKIIANNISCIFCEKEKEYERLYILALEDVLRNKDSFELWKENAYDFCQPHKEIIKNIAPNLYAKIEPFSNTKRKKYPEHIYKAFTWDRDYAELFLKKLQMIRYNKAK</sequence>
<comment type="caution">
    <text evidence="1">The sequence shown here is derived from an EMBL/GenBank/DDBJ whole genome shotgun (WGS) entry which is preliminary data.</text>
</comment>
<reference evidence="1" key="1">
    <citation type="journal article" date="2020" name="mSystems">
        <title>Genome- and Community-Level Interaction Insights into Carbon Utilization and Element Cycling Functions of Hydrothermarchaeota in Hydrothermal Sediment.</title>
        <authorList>
            <person name="Zhou Z."/>
            <person name="Liu Y."/>
            <person name="Xu W."/>
            <person name="Pan J."/>
            <person name="Luo Z.H."/>
            <person name="Li M."/>
        </authorList>
    </citation>
    <scope>NUCLEOTIDE SEQUENCE [LARGE SCALE GENOMIC DNA]</scope>
    <source>
        <strain evidence="1">SpSt-81</strain>
    </source>
</reference>
<dbReference type="EMBL" id="DTIN01000044">
    <property type="protein sequence ID" value="HFX14356.1"/>
    <property type="molecule type" value="Genomic_DNA"/>
</dbReference>
<proteinExistence type="predicted"/>
<name>A0A7C3RN86_DICTH</name>
<evidence type="ECO:0000313" key="1">
    <source>
        <dbReference type="EMBL" id="HFX14356.1"/>
    </source>
</evidence>
<dbReference type="AlphaFoldDB" id="A0A7C3RN86"/>
<protein>
    <submittedName>
        <fullName evidence="1">Uncharacterized protein</fullName>
    </submittedName>
</protein>
<accession>A0A7C3RN86</accession>
<dbReference type="InterPro" id="IPR045706">
    <property type="entry name" value="DUF6062"/>
</dbReference>
<dbReference type="Pfam" id="PF19538">
    <property type="entry name" value="DUF6062"/>
    <property type="match status" value="1"/>
</dbReference>